<accession>A0A6H1ZJ97</accession>
<dbReference type="AlphaFoldDB" id="A0A6H1ZJ97"/>
<dbReference type="EMBL" id="MT144617">
    <property type="protein sequence ID" value="QJH95312.1"/>
    <property type="molecule type" value="Genomic_DNA"/>
</dbReference>
<dbReference type="EMBL" id="MT141571">
    <property type="protein sequence ID" value="QJA67463.1"/>
    <property type="molecule type" value="Genomic_DNA"/>
</dbReference>
<evidence type="ECO:0000313" key="2">
    <source>
        <dbReference type="EMBL" id="QJA67463.1"/>
    </source>
</evidence>
<name>A0A6H1ZJ97_9ZZZZ</name>
<evidence type="ECO:0000313" key="4">
    <source>
        <dbReference type="EMBL" id="QJH95312.1"/>
    </source>
</evidence>
<sequence>MSSNGIFIKYFDSKRKLKKWVRENNNKLIILHLSAFVKDNELKKWYDKIDNNPEENEKANGG</sequence>
<dbReference type="EMBL" id="MT142526">
    <property type="protein sequence ID" value="QJA84209.1"/>
    <property type="molecule type" value="Genomic_DNA"/>
</dbReference>
<reference evidence="1" key="1">
    <citation type="submission" date="2020-03" db="EMBL/GenBank/DDBJ databases">
        <title>The deep terrestrial virosphere.</title>
        <authorList>
            <person name="Holmfeldt K."/>
            <person name="Nilsson E."/>
            <person name="Simone D."/>
            <person name="Lopez-Fernandez M."/>
            <person name="Wu X."/>
            <person name="de Brujin I."/>
            <person name="Lundin D."/>
            <person name="Andersson A."/>
            <person name="Bertilsson S."/>
            <person name="Dopson M."/>
        </authorList>
    </citation>
    <scope>NUCLEOTIDE SEQUENCE</scope>
    <source>
        <strain evidence="3">MM415A00215</strain>
        <strain evidence="2">MM415B00223</strain>
        <strain evidence="1">TM448A00634</strain>
        <strain evidence="4">TM448B00399</strain>
    </source>
</reference>
<evidence type="ECO:0000313" key="3">
    <source>
        <dbReference type="EMBL" id="QJA84209.1"/>
    </source>
</evidence>
<gene>
    <name evidence="3" type="ORF">MM415A00215_0003</name>
    <name evidence="2" type="ORF">MM415B00223_0050</name>
    <name evidence="1" type="ORF">TM448A00634_0002</name>
    <name evidence="4" type="ORF">TM448B00399_0003</name>
</gene>
<dbReference type="EMBL" id="MT144038">
    <property type="protein sequence ID" value="QJA47270.1"/>
    <property type="molecule type" value="Genomic_DNA"/>
</dbReference>
<evidence type="ECO:0000313" key="1">
    <source>
        <dbReference type="EMBL" id="QJA47270.1"/>
    </source>
</evidence>
<proteinExistence type="predicted"/>
<protein>
    <submittedName>
        <fullName evidence="1">Uncharacterized protein</fullName>
    </submittedName>
</protein>
<organism evidence="1">
    <name type="scientific">viral metagenome</name>
    <dbReference type="NCBI Taxonomy" id="1070528"/>
    <lineage>
        <taxon>unclassified sequences</taxon>
        <taxon>metagenomes</taxon>
        <taxon>organismal metagenomes</taxon>
    </lineage>
</organism>